<dbReference type="InterPro" id="IPR000835">
    <property type="entry name" value="HTH_MarR-typ"/>
</dbReference>
<dbReference type="PROSITE" id="PS50995">
    <property type="entry name" value="HTH_MARR_2"/>
    <property type="match status" value="1"/>
</dbReference>
<dbReference type="Proteomes" id="UP000247980">
    <property type="component" value="Unassembled WGS sequence"/>
</dbReference>
<dbReference type="InterPro" id="IPR052526">
    <property type="entry name" value="HTH-type_Bedaq_tolerance"/>
</dbReference>
<dbReference type="OrthoDB" id="9804055at2"/>
<dbReference type="Gene3D" id="1.10.10.10">
    <property type="entry name" value="Winged helix-like DNA-binding domain superfamily/Winged helix DNA-binding domain"/>
    <property type="match status" value="1"/>
</dbReference>
<dbReference type="SMART" id="SM00347">
    <property type="entry name" value="HTH_MARR"/>
    <property type="match status" value="1"/>
</dbReference>
<organism evidence="2 3">
    <name type="scientific">Arthrobacter psychrolactophilus</name>
    <dbReference type="NCBI Taxonomy" id="92442"/>
    <lineage>
        <taxon>Bacteria</taxon>
        <taxon>Bacillati</taxon>
        <taxon>Actinomycetota</taxon>
        <taxon>Actinomycetes</taxon>
        <taxon>Micrococcales</taxon>
        <taxon>Micrococcaceae</taxon>
        <taxon>Arthrobacter</taxon>
    </lineage>
</organism>
<gene>
    <name evidence="2" type="ORF">CVS30_09025</name>
</gene>
<evidence type="ECO:0000259" key="1">
    <source>
        <dbReference type="PROSITE" id="PS50995"/>
    </source>
</evidence>
<dbReference type="InterPro" id="IPR036388">
    <property type="entry name" value="WH-like_DNA-bd_sf"/>
</dbReference>
<sequence length="146" mass="16104">MKQQAVTTPLSTDALLDVLFPILRKIHARRSISSGKLAVLRHLAEYGRATTAELATAIQVSPQGISLAVREMEALGFLSRVQDDTDRRKMWLQLSDMGRQKLSEESSAAHAWLEHVVKEKLTAEEQGLLGAAIPVLRIIGHEAENV</sequence>
<protein>
    <submittedName>
        <fullName evidence="2">MarR family transcriptional regulator</fullName>
    </submittedName>
</protein>
<proteinExistence type="predicted"/>
<evidence type="ECO:0000313" key="3">
    <source>
        <dbReference type="Proteomes" id="UP000247980"/>
    </source>
</evidence>
<accession>A0A2V5IQ45</accession>
<dbReference type="Gene3D" id="1.10.287.100">
    <property type="match status" value="1"/>
</dbReference>
<dbReference type="InterPro" id="IPR036390">
    <property type="entry name" value="WH_DNA-bd_sf"/>
</dbReference>
<dbReference type="AlphaFoldDB" id="A0A2V5IQ45"/>
<dbReference type="PANTHER" id="PTHR39515:SF2">
    <property type="entry name" value="HTH-TYPE TRANSCRIPTIONAL REGULATOR RV0880"/>
    <property type="match status" value="1"/>
</dbReference>
<dbReference type="GO" id="GO:0003700">
    <property type="term" value="F:DNA-binding transcription factor activity"/>
    <property type="evidence" value="ECO:0007669"/>
    <property type="project" value="InterPro"/>
</dbReference>
<dbReference type="PANTHER" id="PTHR39515">
    <property type="entry name" value="CONSERVED PROTEIN"/>
    <property type="match status" value="1"/>
</dbReference>
<dbReference type="RefSeq" id="WP_110485004.1">
    <property type="nucleotide sequence ID" value="NZ_QJVC01000006.1"/>
</dbReference>
<feature type="domain" description="HTH marR-type" evidence="1">
    <location>
        <begin position="1"/>
        <end position="138"/>
    </location>
</feature>
<dbReference type="EMBL" id="QJVC01000006">
    <property type="protein sequence ID" value="PYI38689.1"/>
    <property type="molecule type" value="Genomic_DNA"/>
</dbReference>
<comment type="caution">
    <text evidence="2">The sequence shown here is derived from an EMBL/GenBank/DDBJ whole genome shotgun (WGS) entry which is preliminary data.</text>
</comment>
<evidence type="ECO:0000313" key="2">
    <source>
        <dbReference type="EMBL" id="PYI38689.1"/>
    </source>
</evidence>
<reference evidence="2 3" key="1">
    <citation type="submission" date="2018-05" db="EMBL/GenBank/DDBJ databases">
        <title>Genetic diversity of glacier-inhabiting Cryobacterium bacteria in China and description of Cryobacterium mengkeensis sp. nov. and Arthrobacter glacialis sp. nov.</title>
        <authorList>
            <person name="Liu Q."/>
            <person name="Xin Y.-H."/>
        </authorList>
    </citation>
    <scope>NUCLEOTIDE SEQUENCE [LARGE SCALE GENOMIC DNA]</scope>
    <source>
        <strain evidence="2 3">B7</strain>
    </source>
</reference>
<dbReference type="SUPFAM" id="SSF46785">
    <property type="entry name" value="Winged helix' DNA-binding domain"/>
    <property type="match status" value="1"/>
</dbReference>
<dbReference type="Pfam" id="PF01047">
    <property type="entry name" value="MarR"/>
    <property type="match status" value="1"/>
</dbReference>
<name>A0A2V5IQ45_9MICC</name>
<keyword evidence="3" id="KW-1185">Reference proteome</keyword>